<evidence type="ECO:0000313" key="4">
    <source>
        <dbReference type="Proteomes" id="UP000332933"/>
    </source>
</evidence>
<dbReference type="PROSITE" id="PS50011">
    <property type="entry name" value="PROTEIN_KINASE_DOM"/>
    <property type="match status" value="1"/>
</dbReference>
<reference evidence="2" key="2">
    <citation type="submission" date="2019-06" db="EMBL/GenBank/DDBJ databases">
        <title>Genomics analysis of Aphanomyces spp. identifies a new class of oomycete effector associated with host adaptation.</title>
        <authorList>
            <person name="Gaulin E."/>
        </authorList>
    </citation>
    <scope>NUCLEOTIDE SEQUENCE</scope>
    <source>
        <strain evidence="2">CBS 578.67</strain>
    </source>
</reference>
<dbReference type="Proteomes" id="UP000332933">
    <property type="component" value="Unassembled WGS sequence"/>
</dbReference>
<protein>
    <submittedName>
        <fullName evidence="3">Aste57867_81 protein</fullName>
    </submittedName>
</protein>
<dbReference type="SMART" id="SM00220">
    <property type="entry name" value="S_TKc"/>
    <property type="match status" value="1"/>
</dbReference>
<reference evidence="3 4" key="1">
    <citation type="submission" date="2019-03" db="EMBL/GenBank/DDBJ databases">
        <authorList>
            <person name="Gaulin E."/>
            <person name="Dumas B."/>
        </authorList>
    </citation>
    <scope>NUCLEOTIDE SEQUENCE [LARGE SCALE GENOMIC DNA]</scope>
    <source>
        <strain evidence="3">CBS 568.67</strain>
    </source>
</reference>
<gene>
    <name evidence="3" type="primary">Aste57867_81</name>
    <name evidence="2" type="ORF">As57867_000081</name>
    <name evidence="3" type="ORF">ASTE57867_81</name>
</gene>
<organism evidence="3 4">
    <name type="scientific">Aphanomyces stellatus</name>
    <dbReference type="NCBI Taxonomy" id="120398"/>
    <lineage>
        <taxon>Eukaryota</taxon>
        <taxon>Sar</taxon>
        <taxon>Stramenopiles</taxon>
        <taxon>Oomycota</taxon>
        <taxon>Saprolegniomycetes</taxon>
        <taxon>Saprolegniales</taxon>
        <taxon>Verrucalvaceae</taxon>
        <taxon>Aphanomyces</taxon>
    </lineage>
</organism>
<proteinExistence type="predicted"/>
<dbReference type="GO" id="GO:0005524">
    <property type="term" value="F:ATP binding"/>
    <property type="evidence" value="ECO:0007669"/>
    <property type="project" value="InterPro"/>
</dbReference>
<dbReference type="EMBL" id="CAADRA010000003">
    <property type="protein sequence ID" value="VFT77307.1"/>
    <property type="molecule type" value="Genomic_DNA"/>
</dbReference>
<dbReference type="GO" id="GO:0004672">
    <property type="term" value="F:protein kinase activity"/>
    <property type="evidence" value="ECO:0007669"/>
    <property type="project" value="InterPro"/>
</dbReference>
<keyword evidence="4" id="KW-1185">Reference proteome</keyword>
<dbReference type="SUPFAM" id="SSF56112">
    <property type="entry name" value="Protein kinase-like (PK-like)"/>
    <property type="match status" value="1"/>
</dbReference>
<dbReference type="InterPro" id="IPR000719">
    <property type="entry name" value="Prot_kinase_dom"/>
</dbReference>
<feature type="domain" description="Protein kinase" evidence="1">
    <location>
        <begin position="1"/>
        <end position="293"/>
    </location>
</feature>
<evidence type="ECO:0000313" key="2">
    <source>
        <dbReference type="EMBL" id="KAF0720739.1"/>
    </source>
</evidence>
<accession>A0A485K2U5</accession>
<evidence type="ECO:0000259" key="1">
    <source>
        <dbReference type="PROSITE" id="PS50011"/>
    </source>
</evidence>
<dbReference type="Gene3D" id="1.10.510.10">
    <property type="entry name" value="Transferase(Phosphotransferase) domain 1"/>
    <property type="match status" value="1"/>
</dbReference>
<dbReference type="InterPro" id="IPR011009">
    <property type="entry name" value="Kinase-like_dom_sf"/>
</dbReference>
<dbReference type="EMBL" id="VJMH01000003">
    <property type="protein sequence ID" value="KAF0720739.1"/>
    <property type="molecule type" value="Genomic_DNA"/>
</dbReference>
<evidence type="ECO:0000313" key="3">
    <source>
        <dbReference type="EMBL" id="VFT77307.1"/>
    </source>
</evidence>
<sequence>MLPWSDLSSAHRAFLDAIRTGKEQEYEILNEYRLLTLDPIALSVFSAVHKRNFKDGQVVVKLTGSQREIELFEYLNTHGGPEKHVVEWRTFGREEFGDAGSCDAIVMEQGKSLDIVFANASADDMKLPKFGCVDQLIRAVRFLHGHGFIHGNICLGNAARFGDLGQTKLIGFSHTTKRNEPLLAHARSSIDSCPPEMAHFLLGLGPKPVATASYDIYCLAVMVLKLFLPGLRLVEFDNLDDEAIVRKIAACNFSLDESIQASSLRKPQKQLLMKCLAANSFARGSLKDLEDILPKNDTNMMTIRDVHNSLGALQVTVVHLDKFVVPCMWNLERADGNSFVEGMERLIGRMRFRVTFLCEMRDDDHPCDMVTDRMPDDENLVVKVDSQFLRDALPVLKAMTTGFRLLGLLDKGSSIVKEWLDWEKMETAKHAVDAIENMLGKVEQLDLEAKLKTIVNDIANKHLDPSEAEGPTQVALQAYRDDDATYERLKKLLDSVGYNYRNHVVGGLTKRVVRHDHPNPKLRGQVRWVCANHKEHRKAEFQH</sequence>
<name>A0A485K2U5_9STRA</name>
<dbReference type="OrthoDB" id="103029at2759"/>
<dbReference type="AlphaFoldDB" id="A0A485K2U5"/>